<dbReference type="Proteomes" id="UP001269819">
    <property type="component" value="Unassembled WGS sequence"/>
</dbReference>
<sequence>MDTPLAWDWPWLVSLTLAVCALTALPQQISERWDPGWVIFSIAFATSLVAPLSLPLMALWGQDFWLPLLSVCAGFWLYLHLTTRHGNEANIVFIWHLLAILLMVPLAMVIRGVAWLV</sequence>
<evidence type="ECO:0000256" key="1">
    <source>
        <dbReference type="SAM" id="Phobius"/>
    </source>
</evidence>
<feature type="transmembrane region" description="Helical" evidence="1">
    <location>
        <begin position="64"/>
        <end position="81"/>
    </location>
</feature>
<gene>
    <name evidence="2" type="ORF">RYS15_07420</name>
</gene>
<evidence type="ECO:0000313" key="2">
    <source>
        <dbReference type="EMBL" id="MDV2078508.1"/>
    </source>
</evidence>
<accession>A0ABU3VW50</accession>
<proteinExistence type="predicted"/>
<evidence type="ECO:0000313" key="3">
    <source>
        <dbReference type="Proteomes" id="UP001269819"/>
    </source>
</evidence>
<keyword evidence="3" id="KW-1185">Reference proteome</keyword>
<name>A0ABU3VW50_9GAMM</name>
<keyword evidence="1" id="KW-0472">Membrane</keyword>
<dbReference type="RefSeq" id="WP_316973266.1">
    <property type="nucleotide sequence ID" value="NZ_JAWIIJ010000004.1"/>
</dbReference>
<keyword evidence="1" id="KW-0812">Transmembrane</keyword>
<protein>
    <recommendedName>
        <fullName evidence="4">TraX protein</fullName>
    </recommendedName>
</protein>
<feature type="transmembrane region" description="Helical" evidence="1">
    <location>
        <begin position="6"/>
        <end position="25"/>
    </location>
</feature>
<reference evidence="2 3" key="1">
    <citation type="submission" date="2023-10" db="EMBL/GenBank/DDBJ databases">
        <title>Characteristics and mechanism of a salt-tolerant marine origin heterotrophic nitrifying- aerobic denitrifying bacteria Marinobacter xestospongiae HN1.</title>
        <authorList>
            <person name="Qi R."/>
        </authorList>
    </citation>
    <scope>NUCLEOTIDE SEQUENCE [LARGE SCALE GENOMIC DNA]</scope>
    <source>
        <strain evidence="2 3">HN1</strain>
    </source>
</reference>
<dbReference type="EMBL" id="JAWIIJ010000004">
    <property type="protein sequence ID" value="MDV2078508.1"/>
    <property type="molecule type" value="Genomic_DNA"/>
</dbReference>
<comment type="caution">
    <text evidence="2">The sequence shown here is derived from an EMBL/GenBank/DDBJ whole genome shotgun (WGS) entry which is preliminary data.</text>
</comment>
<organism evidence="2 3">
    <name type="scientific">Marinobacter xestospongiae</name>
    <dbReference type="NCBI Taxonomy" id="994319"/>
    <lineage>
        <taxon>Bacteria</taxon>
        <taxon>Pseudomonadati</taxon>
        <taxon>Pseudomonadota</taxon>
        <taxon>Gammaproteobacteria</taxon>
        <taxon>Pseudomonadales</taxon>
        <taxon>Marinobacteraceae</taxon>
        <taxon>Marinobacter</taxon>
    </lineage>
</organism>
<evidence type="ECO:0008006" key="4">
    <source>
        <dbReference type="Google" id="ProtNLM"/>
    </source>
</evidence>
<feature type="transmembrane region" description="Helical" evidence="1">
    <location>
        <begin position="93"/>
        <end position="116"/>
    </location>
</feature>
<feature type="transmembrane region" description="Helical" evidence="1">
    <location>
        <begin position="37"/>
        <end position="58"/>
    </location>
</feature>
<keyword evidence="1" id="KW-1133">Transmembrane helix</keyword>